<evidence type="ECO:0000256" key="1">
    <source>
        <dbReference type="SAM" id="Phobius"/>
    </source>
</evidence>
<reference evidence="2 3" key="1">
    <citation type="submission" date="2018-08" db="EMBL/GenBank/DDBJ databases">
        <title>A genome reference for cultivated species of the human gut microbiota.</title>
        <authorList>
            <person name="Zou Y."/>
            <person name="Xue W."/>
            <person name="Luo G."/>
        </authorList>
    </citation>
    <scope>NUCLEOTIDE SEQUENCE [LARGE SCALE GENOMIC DNA]</scope>
    <source>
        <strain evidence="2 3">AM13-21</strain>
    </source>
</reference>
<gene>
    <name evidence="2" type="ORF">DW150_10600</name>
</gene>
<dbReference type="AlphaFoldDB" id="A0A415BRZ2"/>
<evidence type="ECO:0000313" key="3">
    <source>
        <dbReference type="Proteomes" id="UP000285777"/>
    </source>
</evidence>
<protein>
    <submittedName>
        <fullName evidence="2">Uncharacterized protein</fullName>
    </submittedName>
</protein>
<accession>A0A415BRZ2</accession>
<comment type="caution">
    <text evidence="2">The sequence shown here is derived from an EMBL/GenBank/DDBJ whole genome shotgun (WGS) entry which is preliminary data.</text>
</comment>
<dbReference type="Proteomes" id="UP000285777">
    <property type="component" value="Unassembled WGS sequence"/>
</dbReference>
<organism evidence="2 3">
    <name type="scientific">Phocaeicola vulgatus</name>
    <name type="common">Bacteroides vulgatus</name>
    <dbReference type="NCBI Taxonomy" id="821"/>
    <lineage>
        <taxon>Bacteria</taxon>
        <taxon>Pseudomonadati</taxon>
        <taxon>Bacteroidota</taxon>
        <taxon>Bacteroidia</taxon>
        <taxon>Bacteroidales</taxon>
        <taxon>Bacteroidaceae</taxon>
        <taxon>Phocaeicola</taxon>
    </lineage>
</organism>
<evidence type="ECO:0000313" key="2">
    <source>
        <dbReference type="EMBL" id="RHI91225.1"/>
    </source>
</evidence>
<dbReference type="EMBL" id="QRLF01000015">
    <property type="protein sequence ID" value="RHI91225.1"/>
    <property type="molecule type" value="Genomic_DNA"/>
</dbReference>
<keyword evidence="1" id="KW-0812">Transmembrane</keyword>
<keyword evidence="1" id="KW-1133">Transmembrane helix</keyword>
<keyword evidence="1" id="KW-0472">Membrane</keyword>
<proteinExistence type="predicted"/>
<name>A0A415BRZ2_PHOVU</name>
<feature type="transmembrane region" description="Helical" evidence="1">
    <location>
        <begin position="93"/>
        <end position="112"/>
    </location>
</feature>
<sequence>MNERGVYKAPYTCGYKSSHRSFFRQVGMFFPIEEQVWKDWADFQYFLFIRFINSAATATTFYRKHRWIKRFRGGGSTLFYVLKKAAATTFPYFLSYVVIVPFIFYSDITLLIKDDGGHSYDRVSERIRNSISSIRLKL</sequence>